<dbReference type="InterPro" id="IPR002509">
    <property type="entry name" value="NODB_dom"/>
</dbReference>
<evidence type="ECO:0000313" key="5">
    <source>
        <dbReference type="Proteomes" id="UP000295438"/>
    </source>
</evidence>
<dbReference type="PROSITE" id="PS51257">
    <property type="entry name" value="PROKAR_LIPOPROTEIN"/>
    <property type="match status" value="1"/>
</dbReference>
<keyword evidence="1 2" id="KW-0732">Signal</keyword>
<evidence type="ECO:0000256" key="2">
    <source>
        <dbReference type="SAM" id="SignalP"/>
    </source>
</evidence>
<proteinExistence type="predicted"/>
<keyword evidence="5" id="KW-1185">Reference proteome</keyword>
<accession>A0A4R5V0E2</accession>
<dbReference type="PANTHER" id="PTHR34216">
    <property type="match status" value="1"/>
</dbReference>
<dbReference type="EMBL" id="SMUW01000033">
    <property type="protein sequence ID" value="TDK44885.1"/>
    <property type="molecule type" value="Genomic_DNA"/>
</dbReference>
<feature type="domain" description="NodB homology" evidence="3">
    <location>
        <begin position="175"/>
        <end position="251"/>
    </location>
</feature>
<dbReference type="CDD" id="cd10918">
    <property type="entry name" value="CE4_NodB_like_5s_6s"/>
    <property type="match status" value="1"/>
</dbReference>
<feature type="chain" id="PRO_5020635012" evidence="2">
    <location>
        <begin position="23"/>
        <end position="447"/>
    </location>
</feature>
<name>A0A4R5V0E2_9BACT</name>
<feature type="signal peptide" evidence="2">
    <location>
        <begin position="1"/>
        <end position="22"/>
    </location>
</feature>
<dbReference type="GO" id="GO:0016810">
    <property type="term" value="F:hydrolase activity, acting on carbon-nitrogen (but not peptide) bonds"/>
    <property type="evidence" value="ECO:0007669"/>
    <property type="project" value="InterPro"/>
</dbReference>
<dbReference type="Pfam" id="PF01522">
    <property type="entry name" value="Polysacc_deac_1"/>
    <property type="match status" value="1"/>
</dbReference>
<protein>
    <submittedName>
        <fullName evidence="4">Polysaccharide deacetylase family protein</fullName>
    </submittedName>
</protein>
<dbReference type="Gene3D" id="3.20.20.370">
    <property type="entry name" value="Glycoside hydrolase/deacetylase"/>
    <property type="match status" value="2"/>
</dbReference>
<dbReference type="InterPro" id="IPR011330">
    <property type="entry name" value="Glyco_hydro/deAcase_b/a-brl"/>
</dbReference>
<dbReference type="PANTHER" id="PTHR34216:SF11">
    <property type="entry name" value="CHITOOLIGOSACCHARIDE DEACETYLASE"/>
    <property type="match status" value="1"/>
</dbReference>
<gene>
    <name evidence="4" type="ORF">E1898_09955</name>
</gene>
<dbReference type="Proteomes" id="UP000295438">
    <property type="component" value="Unassembled WGS sequence"/>
</dbReference>
<comment type="caution">
    <text evidence="4">The sequence shown here is derived from an EMBL/GenBank/DDBJ whole genome shotgun (WGS) entry which is preliminary data.</text>
</comment>
<reference evidence="4 5" key="1">
    <citation type="submission" date="2019-03" db="EMBL/GenBank/DDBJ databases">
        <title>Algoriphagus aquimaris sp. nov., isolated form marine sediment in Pohang, Korea.</title>
        <authorList>
            <person name="Kim J."/>
            <person name="Yoon S.-H."/>
            <person name="Lee S.-S."/>
        </authorList>
    </citation>
    <scope>NUCLEOTIDE SEQUENCE [LARGE SCALE GENOMIC DNA]</scope>
    <source>
        <strain evidence="4 5">F21</strain>
    </source>
</reference>
<dbReference type="SUPFAM" id="SSF88713">
    <property type="entry name" value="Glycoside hydrolase/deacetylase"/>
    <property type="match status" value="1"/>
</dbReference>
<dbReference type="GO" id="GO:0005975">
    <property type="term" value="P:carbohydrate metabolic process"/>
    <property type="evidence" value="ECO:0007669"/>
    <property type="project" value="InterPro"/>
</dbReference>
<evidence type="ECO:0000313" key="4">
    <source>
        <dbReference type="EMBL" id="TDK44885.1"/>
    </source>
</evidence>
<dbReference type="InterPro" id="IPR051398">
    <property type="entry name" value="Polysacch_Deacetylase"/>
</dbReference>
<organism evidence="4 5">
    <name type="scientific">Algoriphagus formosus</name>
    <dbReference type="NCBI Taxonomy" id="2007308"/>
    <lineage>
        <taxon>Bacteria</taxon>
        <taxon>Pseudomonadati</taxon>
        <taxon>Bacteroidota</taxon>
        <taxon>Cytophagia</taxon>
        <taxon>Cytophagales</taxon>
        <taxon>Cyclobacteriaceae</taxon>
        <taxon>Algoriphagus</taxon>
    </lineage>
</organism>
<dbReference type="AlphaFoldDB" id="A0A4R5V0E2"/>
<sequence>MIHIRKFMKYICTLFFALLLFASCDPQDPPVGQTEITKWQGNKSGAVSITFDDGIINQLTIAKPILDSLDLKGTFYIITGKIEGSGKGKFIGRDPQEIINETAQVPTDSSNLFERASLIAYTGTSEAVDYHSRIGSLYEQGKVEEAYSLTDEGYAKIRNGQMKDTDDIVFHDNVEDTTTWDQYRSYSAQGHEIASHTVTHPRLAVLDEVNLKYELEQSKADLLKFIGEESIFSAECPYGTENERVMSYAHQVYHSLRNRMPEDWLEEINRGSRLTPGQSEKEYVQWQRGPLTRTSTEEAKSWADTVMNHDNTWLVLVYHGVENLGWEPKKREELVEYFSYLKAHEDQLWIAPFRNVTKYLRERKATTISTEINSDEILLNLTCSLDTELYQEPLTLKTYVPKTWSEVALAVDEEVSTLQVMEDEKGKFVIYSALPNAKNIKLAKAGR</sequence>
<evidence type="ECO:0000256" key="1">
    <source>
        <dbReference type="ARBA" id="ARBA00022729"/>
    </source>
</evidence>
<evidence type="ECO:0000259" key="3">
    <source>
        <dbReference type="Pfam" id="PF01522"/>
    </source>
</evidence>